<comment type="domain">
    <text evidence="15">The RNA-interacting domain 1 (RD1)/N-terminal extension (NTE) is required for interaction with the pseudoknot-template domain of each of TERC dimers. It contains anchor sites that bind primer nucleotides upstream of the RNA-DNA hybrid and is thus an essential determinant of repeat addition processivity.</text>
</comment>
<reference evidence="18 19" key="1">
    <citation type="journal article" date="2019" name="PLoS ONE">
        <title>Genomic analyses reveal an absence of contemporary introgressive admixture between fin whales and blue whales, despite known hybrids.</title>
        <authorList>
            <person name="Westbury M.V."/>
            <person name="Petersen B."/>
            <person name="Lorenzen E.D."/>
        </authorList>
    </citation>
    <scope>NUCLEOTIDE SEQUENCE [LARGE SCALE GENOMIC DNA]</scope>
    <source>
        <strain evidence="18">FinWhale-01</strain>
    </source>
</reference>
<keyword evidence="7 15" id="KW-0548">Nucleotidyltransferase</keyword>
<evidence type="ECO:0000259" key="17">
    <source>
        <dbReference type="PROSITE" id="PS50878"/>
    </source>
</evidence>
<dbReference type="PANTHER" id="PTHR12066">
    <property type="entry name" value="TELOMERASE REVERSE TRANSCRIPTASE"/>
    <property type="match status" value="1"/>
</dbReference>
<organism evidence="18 19">
    <name type="scientific">Balaenoptera physalus</name>
    <name type="common">Fin whale</name>
    <name type="synonym">Balaena physalus</name>
    <dbReference type="NCBI Taxonomy" id="9770"/>
    <lineage>
        <taxon>Eukaryota</taxon>
        <taxon>Metazoa</taxon>
        <taxon>Chordata</taxon>
        <taxon>Craniata</taxon>
        <taxon>Vertebrata</taxon>
        <taxon>Euteleostomi</taxon>
        <taxon>Mammalia</taxon>
        <taxon>Eutheria</taxon>
        <taxon>Laurasiatheria</taxon>
        <taxon>Artiodactyla</taxon>
        <taxon>Whippomorpha</taxon>
        <taxon>Cetacea</taxon>
        <taxon>Mysticeti</taxon>
        <taxon>Balaenopteridae</taxon>
        <taxon>Balaenoptera</taxon>
    </lineage>
</organism>
<dbReference type="GO" id="GO:0042162">
    <property type="term" value="F:telomeric DNA binding"/>
    <property type="evidence" value="ECO:0007669"/>
    <property type="project" value="TreeGrafter"/>
</dbReference>
<evidence type="ECO:0000256" key="16">
    <source>
        <dbReference type="SAM" id="MobiDB-lite"/>
    </source>
</evidence>
<gene>
    <name evidence="18" type="ORF">E2I00_001246</name>
</gene>
<dbReference type="GO" id="GO:0000333">
    <property type="term" value="C:telomerase catalytic core complex"/>
    <property type="evidence" value="ECO:0007669"/>
    <property type="project" value="TreeGrafter"/>
</dbReference>
<comment type="domain">
    <text evidence="15">The RNA-interacting domain 2 (RD2) is essential for both interaction with the CR4-CR5 domain of TERC and for DNA synthesis.</text>
</comment>
<feature type="region of interest" description="Disordered" evidence="16">
    <location>
        <begin position="130"/>
        <end position="160"/>
    </location>
</feature>
<evidence type="ECO:0000256" key="1">
    <source>
        <dbReference type="ARBA" id="ARBA00004574"/>
    </source>
</evidence>
<keyword evidence="10 15" id="KW-0779">Telomere</keyword>
<evidence type="ECO:0000313" key="18">
    <source>
        <dbReference type="EMBL" id="KAB0393813.1"/>
    </source>
</evidence>
<keyword evidence="19" id="KW-1185">Reference proteome</keyword>
<evidence type="ECO:0000256" key="2">
    <source>
        <dbReference type="ARBA" id="ARBA00008001"/>
    </source>
</evidence>
<dbReference type="Pfam" id="PF21399">
    <property type="entry name" value="TERT_C"/>
    <property type="match status" value="3"/>
</dbReference>
<evidence type="ECO:0000256" key="12">
    <source>
        <dbReference type="ARBA" id="ARBA00023242"/>
    </source>
</evidence>
<evidence type="ECO:0000313" key="19">
    <source>
        <dbReference type="Proteomes" id="UP000437017"/>
    </source>
</evidence>
<feature type="domain" description="Reverse transcriptase" evidence="17">
    <location>
        <begin position="229"/>
        <end position="522"/>
    </location>
</feature>
<comment type="catalytic activity">
    <reaction evidence="14 15">
        <text>DNA(n) + a 2'-deoxyribonucleoside 5'-triphosphate = DNA(n+1) + diphosphate</text>
        <dbReference type="Rhea" id="RHEA:22508"/>
        <dbReference type="Rhea" id="RHEA-COMP:17339"/>
        <dbReference type="Rhea" id="RHEA-COMP:17340"/>
        <dbReference type="ChEBI" id="CHEBI:33019"/>
        <dbReference type="ChEBI" id="CHEBI:61560"/>
        <dbReference type="ChEBI" id="CHEBI:173112"/>
        <dbReference type="EC" id="2.7.7.49"/>
    </reaction>
</comment>
<dbReference type="Pfam" id="PF12009">
    <property type="entry name" value="Telomerase_RBD"/>
    <property type="match status" value="1"/>
</dbReference>
<dbReference type="Gene3D" id="1.10.132.70">
    <property type="match status" value="2"/>
</dbReference>
<evidence type="ECO:0000256" key="10">
    <source>
        <dbReference type="ARBA" id="ARBA00022895"/>
    </source>
</evidence>
<sequence>MEPRQLGTGWHLEAALRLLEKNKFPKAAPNPLLAETSESQRARGAHAVDFQESHPSSRGLRAGQTRASGMNDSTLKDLRRLGLGGMSLGMRRLPPRYWRMRPLFRELLKNHVRCPYGALLRAHCPLPASTSPAGPGDQKSPGVGACSGESPAAAPEGDAGSRRLAGVGAVVTTSGAAQNVCPSRCRDAEGTRPPGVGARCIPAAEHRLREAVLARFLCWLMGAYVVELLRAFFYVTETTFQKNRLFFFRKRVWSQLQSIGIRQHLERVQLRELSEADVRRHQEARPALPTSKLRFVSTFTDLQPYMRQFVEHLQATGLLRDAVVIEQSCSLNEAGGSLFKLFLRLVHNHVVRIGGRSYVQCQGVPQGSILSTLLCSFCYGDMENELFPGIQRDGAKLMCFRPDCRAPARHPQLEPNPTETKVFGRTLLAGLKQCVQGLPSPRGQSVSRVLLRLVDDFLLVTPHLTRARAFLRTLVHGVPEYGCLANLQKTVVNFPVEDGGLGGAAPLQLPAHCLFPWCGLLLDTRTLEVRCDHSSYAGTSIRASLTFNQGFKAGRNMRRKLLAVLRLKCHGLFLDLQVCGLPMGGWGCRERGQLASPGDPGGSCVSALVCGRVHVCGSTSDVTYVCAHVYVCGNECACVRFVDPGRCVNSLETVFTNVYKTFLLQAYRFHACVLQLPFQQPVRRNPSFFLREGNVWGPWYPRGGALGRGRRGLSLSSCPPGMSLGAKGASGPFPSEAAQWLCLHAFLLKLARHRVTYSCLLGALRSARARLCRRLPRATLAALEAAADPALTADFKTILD</sequence>
<evidence type="ECO:0000256" key="13">
    <source>
        <dbReference type="ARBA" id="ARBA00032044"/>
    </source>
</evidence>
<name>A0A643C0L8_BALPH</name>
<evidence type="ECO:0000256" key="7">
    <source>
        <dbReference type="ARBA" id="ARBA00022695"/>
    </source>
</evidence>
<dbReference type="CDD" id="cd01648">
    <property type="entry name" value="TERT"/>
    <property type="match status" value="1"/>
</dbReference>
<evidence type="ECO:0000256" key="9">
    <source>
        <dbReference type="ARBA" id="ARBA00022842"/>
    </source>
</evidence>
<dbReference type="GO" id="GO:0005730">
    <property type="term" value="C:nucleolus"/>
    <property type="evidence" value="ECO:0007669"/>
    <property type="project" value="UniProtKB-SubCell"/>
</dbReference>
<evidence type="ECO:0000256" key="4">
    <source>
        <dbReference type="ARBA" id="ARBA00016182"/>
    </source>
</evidence>
<keyword evidence="5 15" id="KW-0158">Chromosome</keyword>
<dbReference type="GO" id="GO:0016605">
    <property type="term" value="C:PML body"/>
    <property type="evidence" value="ECO:0007669"/>
    <property type="project" value="UniProtKB-SubCell"/>
</dbReference>
<keyword evidence="11 15" id="KW-0695">RNA-directed DNA polymerase</keyword>
<dbReference type="InterPro" id="IPR021891">
    <property type="entry name" value="Telomerase_RBD"/>
</dbReference>
<dbReference type="InterPro" id="IPR003545">
    <property type="entry name" value="Telomerase_RT"/>
</dbReference>
<dbReference type="OrthoDB" id="289721at2759"/>
<dbReference type="GO" id="GO:0003720">
    <property type="term" value="F:telomerase activity"/>
    <property type="evidence" value="ECO:0007669"/>
    <property type="project" value="InterPro"/>
</dbReference>
<evidence type="ECO:0000256" key="14">
    <source>
        <dbReference type="ARBA" id="ARBA00048173"/>
    </source>
</evidence>
<evidence type="ECO:0000256" key="5">
    <source>
        <dbReference type="ARBA" id="ARBA00022454"/>
    </source>
</evidence>
<proteinExistence type="inferred from homology"/>
<dbReference type="EMBL" id="SGJD01002968">
    <property type="protein sequence ID" value="KAB0393813.1"/>
    <property type="molecule type" value="Genomic_DNA"/>
</dbReference>
<dbReference type="EC" id="2.7.7.49" evidence="3 15"/>
<keyword evidence="8 15" id="KW-0479">Metal-binding</keyword>
<evidence type="ECO:0000256" key="8">
    <source>
        <dbReference type="ARBA" id="ARBA00022723"/>
    </source>
</evidence>
<protein>
    <recommendedName>
        <fullName evidence="4 15">Telomerase reverse transcriptase</fullName>
        <ecNumber evidence="3 15">2.7.7.49</ecNumber>
    </recommendedName>
    <alternativeName>
        <fullName evidence="13 15">Telomerase catalytic subunit</fullName>
    </alternativeName>
</protein>
<dbReference type="InterPro" id="IPR049139">
    <property type="entry name" value="TERT_C"/>
</dbReference>
<evidence type="ECO:0000256" key="6">
    <source>
        <dbReference type="ARBA" id="ARBA00022679"/>
    </source>
</evidence>
<comment type="caution">
    <text evidence="18">The sequence shown here is derived from an EMBL/GenBank/DDBJ whole genome shotgun (WGS) entry which is preliminary data.</text>
</comment>
<dbReference type="SMART" id="SM00975">
    <property type="entry name" value="Telomerase_RBD"/>
    <property type="match status" value="1"/>
</dbReference>
<dbReference type="GO" id="GO:0000781">
    <property type="term" value="C:chromosome, telomeric region"/>
    <property type="evidence" value="ECO:0007669"/>
    <property type="project" value="UniProtKB-SubCell"/>
</dbReference>
<dbReference type="PROSITE" id="PS50878">
    <property type="entry name" value="RT_POL"/>
    <property type="match status" value="1"/>
</dbReference>
<feature type="region of interest" description="Disordered" evidence="16">
    <location>
        <begin position="37"/>
        <end position="70"/>
    </location>
</feature>
<dbReference type="PANTHER" id="PTHR12066:SF0">
    <property type="entry name" value="TELOMERASE REVERSE TRANSCRIPTASE"/>
    <property type="match status" value="1"/>
</dbReference>
<dbReference type="Gene3D" id="1.10.357.90">
    <property type="match status" value="2"/>
</dbReference>
<dbReference type="Proteomes" id="UP000437017">
    <property type="component" value="Unassembled WGS sequence"/>
</dbReference>
<keyword evidence="12 15" id="KW-0539">Nucleus</keyword>
<accession>A0A643C0L8</accession>
<evidence type="ECO:0000256" key="3">
    <source>
        <dbReference type="ARBA" id="ARBA00012493"/>
    </source>
</evidence>
<comment type="subcellular location">
    <subcellularLocation>
        <location evidence="1 15">Chromosome</location>
        <location evidence="1 15">Telomere</location>
    </subcellularLocation>
    <subcellularLocation>
        <location evidence="15">Nucleus</location>
        <location evidence="15">Nucleolus</location>
    </subcellularLocation>
    <subcellularLocation>
        <location evidence="15">Nucleus</location>
        <location evidence="15">Nucleoplasm</location>
    </subcellularLocation>
    <subcellularLocation>
        <location evidence="15">Nucleus</location>
    </subcellularLocation>
    <subcellularLocation>
        <location evidence="15">Cytoplasm</location>
    </subcellularLocation>
    <subcellularLocation>
        <location evidence="15">Nucleus</location>
        <location evidence="15">PML body</location>
    </subcellularLocation>
    <text evidence="15">Shuttling between nuclear and cytoplasm depends on cell cycle, phosphorylation states, transformation and DNA damage. Diffuse localization in the nucleoplasm. Enriched in nucleoli of certain cell types. Translocated to the cytoplasm via nuclear pores in a CRM1/RAN-dependent manner involving oxidative stress-mediated phosphorylation at Tyr. Dephosphorylation at this site by SHP2 retains TERT in the nucleus. Translocated to the nucleus by phosphorylation by AKT.</text>
</comment>
<comment type="function">
    <text evidence="15">Telomerase is a ribonucleoprotein enzyme essential for the replication of chromosome termini in most eukaryotes. Active in progenitor and cancer cells. Inactive, or very low activity, in normal somatic cells. Catalytic component of the teleromerase holoenzyme complex whose main activity is the elongation of telomeres by acting as a reverse transcriptase that adds simple sequence repeats to chromosome ends by copying a template sequence within the RNA component of the enzyme. Catalyzes the RNA-dependent extension of 3'-chromosomal termini with the 6-nucleotide telomeric repeat unit, 5'-TTAGGG-3'. The catalytic cycle involves primer binding, primer extension and release of product once the template boundary has been reached or nascent product translocation followed by further extension. More active on substrates containing 2 or 3 telomeric repeats. Telomerase activity is regulated by a number of factors including telomerase complex-associated proteins, chaperones and polypeptide modifiers. Modulates Wnt signaling. Plays important roles in aging and antiapoptosis.</text>
</comment>
<comment type="similarity">
    <text evidence="2 15">Belongs to the reverse transcriptase family. Telomerase subfamily.</text>
</comment>
<dbReference type="GO" id="GO:0007004">
    <property type="term" value="P:telomere maintenance via telomerase"/>
    <property type="evidence" value="ECO:0007669"/>
    <property type="project" value="TreeGrafter"/>
</dbReference>
<dbReference type="GO" id="GO:0070034">
    <property type="term" value="F:telomerase RNA binding"/>
    <property type="evidence" value="ECO:0007669"/>
    <property type="project" value="TreeGrafter"/>
</dbReference>
<evidence type="ECO:0000256" key="11">
    <source>
        <dbReference type="ARBA" id="ARBA00022918"/>
    </source>
</evidence>
<dbReference type="InterPro" id="IPR000477">
    <property type="entry name" value="RT_dom"/>
</dbReference>
<dbReference type="GO" id="GO:0005737">
    <property type="term" value="C:cytoplasm"/>
    <property type="evidence" value="ECO:0007669"/>
    <property type="project" value="UniProtKB-SubCell"/>
</dbReference>
<dbReference type="GO" id="GO:0046872">
    <property type="term" value="F:metal ion binding"/>
    <property type="evidence" value="ECO:0007669"/>
    <property type="project" value="UniProtKB-KW"/>
</dbReference>
<keyword evidence="9 15" id="KW-0460">Magnesium</keyword>
<comment type="domain">
    <text evidence="15">The primer grip sequence in the RT domain is required for telomerase activity and for stable association with short telomeric primers.</text>
</comment>
<dbReference type="AlphaFoldDB" id="A0A643C0L8"/>
<keyword evidence="6 15" id="KW-0808">Transferase</keyword>
<evidence type="ECO:0000256" key="15">
    <source>
        <dbReference type="RuleBase" id="RU365061"/>
    </source>
</evidence>